<evidence type="ECO:0000259" key="4">
    <source>
        <dbReference type="Pfam" id="PF01420"/>
    </source>
</evidence>
<keyword evidence="5" id="KW-0378">Hydrolase</keyword>
<dbReference type="InterPro" id="IPR052021">
    <property type="entry name" value="Type-I_RS_S_subunit"/>
</dbReference>
<evidence type="ECO:0000256" key="1">
    <source>
        <dbReference type="ARBA" id="ARBA00010923"/>
    </source>
</evidence>
<dbReference type="REBASE" id="384796">
    <property type="entry name" value="S2.Bbo10736ORF1666P"/>
</dbReference>
<protein>
    <submittedName>
        <fullName evidence="5">Restriction endonuclease, S subunit</fullName>
    </submittedName>
</protein>
<evidence type="ECO:0000313" key="6">
    <source>
        <dbReference type="Proteomes" id="UP000029093"/>
    </source>
</evidence>
<dbReference type="PANTHER" id="PTHR30408:SF12">
    <property type="entry name" value="TYPE I RESTRICTION ENZYME MJAVIII SPECIFICITY SUBUNIT"/>
    <property type="match status" value="1"/>
</dbReference>
<feature type="domain" description="Type I restriction modification DNA specificity" evidence="4">
    <location>
        <begin position="46"/>
        <end position="183"/>
    </location>
</feature>
<gene>
    <name evidence="5" type="ORF">BBOU_1663</name>
</gene>
<keyword evidence="6" id="KW-1185">Reference proteome</keyword>
<dbReference type="GO" id="GO:0004519">
    <property type="term" value="F:endonuclease activity"/>
    <property type="evidence" value="ECO:0007669"/>
    <property type="project" value="UniProtKB-KW"/>
</dbReference>
<dbReference type="Gene3D" id="3.90.220.20">
    <property type="entry name" value="DNA methylase specificity domains"/>
    <property type="match status" value="1"/>
</dbReference>
<dbReference type="GO" id="GO:0009307">
    <property type="term" value="P:DNA restriction-modification system"/>
    <property type="evidence" value="ECO:0007669"/>
    <property type="project" value="UniProtKB-KW"/>
</dbReference>
<evidence type="ECO:0000256" key="2">
    <source>
        <dbReference type="ARBA" id="ARBA00022747"/>
    </source>
</evidence>
<comment type="caution">
    <text evidence="5">The sequence shown here is derived from an EMBL/GenBank/DDBJ whole genome shotgun (WGS) entry which is preliminary data.</text>
</comment>
<dbReference type="OrthoDB" id="3197085at2"/>
<proteinExistence type="inferred from homology"/>
<dbReference type="InterPro" id="IPR000055">
    <property type="entry name" value="Restrct_endonuc_typeI_TRD"/>
</dbReference>
<dbReference type="EMBL" id="JGYQ01000018">
    <property type="protein sequence ID" value="KFI45197.1"/>
    <property type="molecule type" value="Genomic_DNA"/>
</dbReference>
<dbReference type="SUPFAM" id="SSF116734">
    <property type="entry name" value="DNA methylase specificity domain"/>
    <property type="match status" value="1"/>
</dbReference>
<name>A0A086ZF97_9BIFI</name>
<keyword evidence="3" id="KW-0238">DNA-binding</keyword>
<keyword evidence="2" id="KW-0680">Restriction system</keyword>
<keyword evidence="5" id="KW-0255">Endonuclease</keyword>
<evidence type="ECO:0000256" key="3">
    <source>
        <dbReference type="ARBA" id="ARBA00023125"/>
    </source>
</evidence>
<dbReference type="GO" id="GO:0003677">
    <property type="term" value="F:DNA binding"/>
    <property type="evidence" value="ECO:0007669"/>
    <property type="project" value="UniProtKB-KW"/>
</dbReference>
<dbReference type="Proteomes" id="UP000029093">
    <property type="component" value="Unassembled WGS sequence"/>
</dbReference>
<keyword evidence="5" id="KW-0540">Nuclease</keyword>
<dbReference type="InterPro" id="IPR044946">
    <property type="entry name" value="Restrct_endonuc_typeI_TRD_sf"/>
</dbReference>
<organism evidence="5 6">
    <name type="scientific">Bifidobacterium boum</name>
    <dbReference type="NCBI Taxonomy" id="78343"/>
    <lineage>
        <taxon>Bacteria</taxon>
        <taxon>Bacillati</taxon>
        <taxon>Actinomycetota</taxon>
        <taxon>Actinomycetes</taxon>
        <taxon>Bifidobacteriales</taxon>
        <taxon>Bifidobacteriaceae</taxon>
        <taxon>Bifidobacterium</taxon>
    </lineage>
</organism>
<evidence type="ECO:0000313" key="5">
    <source>
        <dbReference type="EMBL" id="KFI45197.1"/>
    </source>
</evidence>
<reference evidence="5 6" key="1">
    <citation type="submission" date="2014-03" db="EMBL/GenBank/DDBJ databases">
        <title>Genomics of Bifidobacteria.</title>
        <authorList>
            <person name="Ventura M."/>
            <person name="Milani C."/>
            <person name="Lugli G.A."/>
        </authorList>
    </citation>
    <scope>NUCLEOTIDE SEQUENCE [LARGE SCALE GENOMIC DNA]</scope>
    <source>
        <strain evidence="5 6">LMG 10736</strain>
    </source>
</reference>
<dbReference type="Pfam" id="PF01420">
    <property type="entry name" value="Methylase_S"/>
    <property type="match status" value="1"/>
</dbReference>
<dbReference type="AlphaFoldDB" id="A0A086ZF97"/>
<comment type="similarity">
    <text evidence="1">Belongs to the type-I restriction system S methylase family.</text>
</comment>
<dbReference type="PANTHER" id="PTHR30408">
    <property type="entry name" value="TYPE-1 RESTRICTION ENZYME ECOKI SPECIFICITY PROTEIN"/>
    <property type="match status" value="1"/>
</dbReference>
<sequence length="202" mass="22716">MSSKYSEVRIEDLIDEIAMGPFGSNIKAECFISHGVPVFNGSNLTGYTTNDDNLRFVSPEKAASLGNALASRGDVVVTHRGTLGQISYIPYDSQYEHYIISQSQFRVRCNKKVLPQYLVSYFHTREGQWKLLSNKTQTGVPALGRPTTSFRKLNIPLPPMETQRKIVKIVDSIREKIALNSRTNGYLAAQEPPPSKRRSHRT</sequence>
<accession>A0A086ZF97</accession>